<dbReference type="OrthoDB" id="7876689at2"/>
<comment type="caution">
    <text evidence="1">The sequence shown here is derived from an EMBL/GenBank/DDBJ whole genome shotgun (WGS) entry which is preliminary data.</text>
</comment>
<evidence type="ECO:0008006" key="3">
    <source>
        <dbReference type="Google" id="ProtNLM"/>
    </source>
</evidence>
<dbReference type="PROSITE" id="PS51257">
    <property type="entry name" value="PROKAR_LIPOPROTEIN"/>
    <property type="match status" value="1"/>
</dbReference>
<dbReference type="Proteomes" id="UP000003635">
    <property type="component" value="Unassembled WGS sequence"/>
</dbReference>
<gene>
    <name evidence="1" type="ORF">OG2516_10271</name>
</gene>
<proteinExistence type="predicted"/>
<protein>
    <recommendedName>
        <fullName evidence="3">DUF3035 domain-containing protein</fullName>
    </recommendedName>
</protein>
<dbReference type="EMBL" id="AAOT01000001">
    <property type="protein sequence ID" value="EAR52840.1"/>
    <property type="molecule type" value="Genomic_DNA"/>
</dbReference>
<accession>Q2CKE9</accession>
<organism evidence="1 2">
    <name type="scientific">Oceanicola granulosus (strain ATCC BAA-861 / DSM 15982 / KCTC 12143 / HTCC2516)</name>
    <dbReference type="NCBI Taxonomy" id="314256"/>
    <lineage>
        <taxon>Bacteria</taxon>
        <taxon>Pseudomonadati</taxon>
        <taxon>Pseudomonadota</taxon>
        <taxon>Alphaproteobacteria</taxon>
        <taxon>Rhodobacterales</taxon>
        <taxon>Roseobacteraceae</taxon>
        <taxon>Oceanicola</taxon>
    </lineage>
</organism>
<evidence type="ECO:0000313" key="2">
    <source>
        <dbReference type="Proteomes" id="UP000003635"/>
    </source>
</evidence>
<dbReference type="HOGENOM" id="CLU_1585271_0_0_5"/>
<dbReference type="Pfam" id="PF11233">
    <property type="entry name" value="DUF3035"/>
    <property type="match status" value="1"/>
</dbReference>
<sequence>MRAILASLGLGLILTACTSDRTLHDLETTGGGPDEFSVLPVLPLEIPDNLDALPTPTPGGVNRTDRYPVGEGIAALGGDPAATVATGAGVPASDAALVGAAARHGVVADIRQVLLVEDAAFRRARGPLAGGLFGGGDPYYTAYAPQRLDAQAEMIRMRNAGIPVPTAPPPAE</sequence>
<dbReference type="InterPro" id="IPR021395">
    <property type="entry name" value="DUF3035"/>
</dbReference>
<evidence type="ECO:0000313" key="1">
    <source>
        <dbReference type="EMBL" id="EAR52840.1"/>
    </source>
</evidence>
<reference evidence="1 2" key="1">
    <citation type="journal article" date="2010" name="J. Bacteriol.">
        <title>Genome sequences of Oceanicola granulosus HTCC2516(T) and Oceanicola batsensis HTCC2597(TDelta).</title>
        <authorList>
            <person name="Thrash J.C."/>
            <person name="Cho J.C."/>
            <person name="Vergin K.L."/>
            <person name="Giovannoni S.J."/>
        </authorList>
    </citation>
    <scope>NUCLEOTIDE SEQUENCE [LARGE SCALE GENOMIC DNA]</scope>
    <source>
        <strain evidence="2">ATCC BAA-861 / DSM 15982 / KCTC 12143 / HTCC2516</strain>
    </source>
</reference>
<name>Q2CKE9_OCEGH</name>
<dbReference type="AlphaFoldDB" id="Q2CKE9"/>
<dbReference type="STRING" id="314256.OG2516_10271"/>
<keyword evidence="2" id="KW-1185">Reference proteome</keyword>
<dbReference type="RefSeq" id="WP_007255574.1">
    <property type="nucleotide sequence ID" value="NZ_CH724107.1"/>
</dbReference>
<dbReference type="eggNOG" id="ENOG50319MP">
    <property type="taxonomic scope" value="Bacteria"/>
</dbReference>